<dbReference type="InterPro" id="IPR013784">
    <property type="entry name" value="Carb-bd-like_fold"/>
</dbReference>
<dbReference type="Gene3D" id="2.60.40.1120">
    <property type="entry name" value="Carboxypeptidase-like, regulatory domain"/>
    <property type="match status" value="1"/>
</dbReference>
<name>A0A6N7PSB3_9BACT</name>
<dbReference type="SUPFAM" id="SSF49452">
    <property type="entry name" value="Starch-binding domain-like"/>
    <property type="match status" value="1"/>
</dbReference>
<dbReference type="RefSeq" id="WP_153821679.1">
    <property type="nucleotide sequence ID" value="NZ_WJIE01000006.1"/>
</dbReference>
<evidence type="ECO:0000313" key="1">
    <source>
        <dbReference type="EMBL" id="MRG94883.1"/>
    </source>
</evidence>
<keyword evidence="2" id="KW-1185">Reference proteome</keyword>
<organism evidence="1 2">
    <name type="scientific">Polyangium spumosum</name>
    <dbReference type="NCBI Taxonomy" id="889282"/>
    <lineage>
        <taxon>Bacteria</taxon>
        <taxon>Pseudomonadati</taxon>
        <taxon>Myxococcota</taxon>
        <taxon>Polyangia</taxon>
        <taxon>Polyangiales</taxon>
        <taxon>Polyangiaceae</taxon>
        <taxon>Polyangium</taxon>
    </lineage>
</organism>
<dbReference type="PROSITE" id="PS51257">
    <property type="entry name" value="PROKAR_LIPOPROTEIN"/>
    <property type="match status" value="1"/>
</dbReference>
<dbReference type="AlphaFoldDB" id="A0A6N7PSB3"/>
<gene>
    <name evidence="1" type="ORF">GF068_23605</name>
</gene>
<evidence type="ECO:0000313" key="2">
    <source>
        <dbReference type="Proteomes" id="UP000440224"/>
    </source>
</evidence>
<sequence>MNFRKLPWFRGVAFSLAFVAIGCSPSPEKIGDECEVDGDPCPSGSVCTASGDAYTCQVPEIEVGGACDPAGPDYCKGDAVCGKNPDGTGTCGIAKGGACDPANAQCAGGLTCAEMSAGGNQCHPLVFIKGMVFDSQTEGAVKAAQVMALDDQGASVSDVAVTDDKGNYALAVPVARQDDGTPVTDVAFTLRASAADYQTFPGGLRTALPILSSEAKAQENGWDIQSTLTDIALIGLPMDQKGLPSISGKVVADDLSSGVLIVAEDAMSQGFSAITDKSGAYTIFNVPAGAYTVRGYAAGLQLTPANADVAMTNLTGVDLARSESGLGVVSGNLNIVNAFGGAATSVVLVVASTFSDTFVRGEVPRGLRTPLSGPPDVTGAFTIKDVPEGRYKVLAAFENDGLVRDPDPNIAGTQIVEVSMPSPGQDVSLSDAFKITEALAVIGPGVDKAEAVTTAPMLTWADDSSEDFYTVVVYNAYGELVWCLSDQMMGCDGGSIPGVSGQPNVSVPYGGPMEPGMYYQFRATSWRSSGGMPGPIANTEDLRGVFYVDAMPSP</sequence>
<evidence type="ECO:0008006" key="3">
    <source>
        <dbReference type="Google" id="ProtNLM"/>
    </source>
</evidence>
<proteinExistence type="predicted"/>
<protein>
    <recommendedName>
        <fullName evidence="3">Carboxypeptidase regulatory-like domain-containing protein</fullName>
    </recommendedName>
</protein>
<dbReference type="OrthoDB" id="5517837at2"/>
<dbReference type="Proteomes" id="UP000440224">
    <property type="component" value="Unassembled WGS sequence"/>
</dbReference>
<accession>A0A6N7PSB3</accession>
<comment type="caution">
    <text evidence="1">The sequence shown here is derived from an EMBL/GenBank/DDBJ whole genome shotgun (WGS) entry which is preliminary data.</text>
</comment>
<reference evidence="1 2" key="1">
    <citation type="submission" date="2019-10" db="EMBL/GenBank/DDBJ databases">
        <title>A soil myxobacterium in the family Polyangiaceae.</title>
        <authorList>
            <person name="Li Y."/>
            <person name="Wang J."/>
        </authorList>
    </citation>
    <scope>NUCLEOTIDE SEQUENCE [LARGE SCALE GENOMIC DNA]</scope>
    <source>
        <strain evidence="1 2">DSM 14734</strain>
    </source>
</reference>
<dbReference type="EMBL" id="WJIE01000006">
    <property type="protein sequence ID" value="MRG94883.1"/>
    <property type="molecule type" value="Genomic_DNA"/>
</dbReference>
<dbReference type="GO" id="GO:0030246">
    <property type="term" value="F:carbohydrate binding"/>
    <property type="evidence" value="ECO:0007669"/>
    <property type="project" value="InterPro"/>
</dbReference>